<dbReference type="HOGENOM" id="CLU_120866_1_0_9"/>
<dbReference type="NCBIfam" id="NF045597">
    <property type="entry name" value="TudS_rel_CD3072"/>
    <property type="match status" value="1"/>
</dbReference>
<sequence>MLRRKKIIYTAHCVLNQNAVIRDWERAQGAFNSILKVLLDKNISIVQLPCPEFTFLGESRPPMTKKEYDTLEYRSICRKLATGVVHQMKEYLNNSYEIIGLLGIGGSPSCDTLGEKGVFIEELVNLMSAENIHLDYFDIPEHYIEGENEEVLKDLRSFILD</sequence>
<reference evidence="2" key="1">
    <citation type="submission" date="2007-10" db="EMBL/GenBank/DDBJ databases">
        <title>Complete genome of Alkaliphilus oremlandii OhILAs.</title>
        <authorList>
            <person name="Copeland A."/>
            <person name="Lucas S."/>
            <person name="Lapidus A."/>
            <person name="Barry K."/>
            <person name="Detter J.C."/>
            <person name="Glavina del Rio T."/>
            <person name="Hammon N."/>
            <person name="Israni S."/>
            <person name="Dalin E."/>
            <person name="Tice H."/>
            <person name="Pitluck S."/>
            <person name="Chain P."/>
            <person name="Malfatti S."/>
            <person name="Shin M."/>
            <person name="Vergez L."/>
            <person name="Schmutz J."/>
            <person name="Larimer F."/>
            <person name="Land M."/>
            <person name="Hauser L."/>
            <person name="Kyrpides N."/>
            <person name="Mikhailova N."/>
            <person name="Stolz J.F."/>
            <person name="Dawson A."/>
            <person name="Fisher E."/>
            <person name="Crable B."/>
            <person name="Perera E."/>
            <person name="Lisak J."/>
            <person name="Ranganathan M."/>
            <person name="Basu P."/>
            <person name="Richardson P."/>
        </authorList>
    </citation>
    <scope>NUCLEOTIDE SEQUENCE [LARGE SCALE GENOMIC DNA]</scope>
    <source>
        <strain evidence="2">OhILAs</strain>
    </source>
</reference>
<dbReference type="RefSeq" id="WP_012160275.1">
    <property type="nucleotide sequence ID" value="NC_009922.1"/>
</dbReference>
<dbReference type="KEGG" id="aoe:Clos_2436"/>
<protein>
    <recommendedName>
        <fullName evidence="3">DUF523 domain-containing protein</fullName>
    </recommendedName>
</protein>
<dbReference type="STRING" id="350688.Clos_2436"/>
<evidence type="ECO:0008006" key="3">
    <source>
        <dbReference type="Google" id="ProtNLM"/>
    </source>
</evidence>
<gene>
    <name evidence="1" type="ordered locus">Clos_2436</name>
</gene>
<dbReference type="eggNOG" id="COG5418">
    <property type="taxonomic scope" value="Bacteria"/>
</dbReference>
<evidence type="ECO:0000313" key="2">
    <source>
        <dbReference type="Proteomes" id="UP000000269"/>
    </source>
</evidence>
<dbReference type="EMBL" id="CP000853">
    <property type="protein sequence ID" value="ABW19968.1"/>
    <property type="molecule type" value="Genomic_DNA"/>
</dbReference>
<keyword evidence="2" id="KW-1185">Reference proteome</keyword>
<dbReference type="Proteomes" id="UP000000269">
    <property type="component" value="Chromosome"/>
</dbReference>
<accession>A8MJI6</accession>
<organism evidence="1 2">
    <name type="scientific">Alkaliphilus oremlandii (strain OhILAs)</name>
    <name type="common">Clostridium oremlandii (strain OhILAs)</name>
    <dbReference type="NCBI Taxonomy" id="350688"/>
    <lineage>
        <taxon>Bacteria</taxon>
        <taxon>Bacillati</taxon>
        <taxon>Bacillota</taxon>
        <taxon>Clostridia</taxon>
        <taxon>Peptostreptococcales</taxon>
        <taxon>Natronincolaceae</taxon>
        <taxon>Alkaliphilus</taxon>
    </lineage>
</organism>
<dbReference type="AlphaFoldDB" id="A8MJI6"/>
<evidence type="ECO:0000313" key="1">
    <source>
        <dbReference type="EMBL" id="ABW19968.1"/>
    </source>
</evidence>
<dbReference type="InterPro" id="IPR054648">
    <property type="entry name" value="TudS-rel"/>
</dbReference>
<name>A8MJI6_ALKOO</name>
<dbReference type="OrthoDB" id="5420310at2"/>
<proteinExistence type="predicted"/>